<evidence type="ECO:0008006" key="4">
    <source>
        <dbReference type="Google" id="ProtNLM"/>
    </source>
</evidence>
<gene>
    <name evidence="2" type="ORF">PS938_02373</name>
</gene>
<dbReference type="Proteomes" id="UP000327191">
    <property type="component" value="Unassembled WGS sequence"/>
</dbReference>
<sequence length="783" mass="86456">MMPVTDQMPTTPVSAQACPCRWIALVWAIVLACMMPGSTYALANAPVLLDSSVGQFAIEPATLAISLTTSQGKRLALASPAFSGGTVERLSDREWQVVAGAARYKVTASIELGALRVSVRSRGPSVLNWPRTADPGAIKAYAFPFGEGSYVPADDPGWLDWMVRRYEPESVLSILSMPFWTELRKGLSVTWLLETPLDTTFDVERRADRARPGFTHRFSSLSPDAAYTLRFVPGPPDPLSGARGYRQWLQANGQFVSLNDKIAATPEVARLGGASHIYLWGNDPLKVADIVQWRAFLEQFQRQQGDDTQLAGRLWKALDDEKRKAVEKAFKAAARNPGDIEPWLKREVVRALNAALLKVIARPEVTPLSGGHDPGGEVAWARDMSVAMEQAFGPLLAPARRWGGGLSTVLVSALQSAGLRRAWLGVSEWRTALWHPEAIEQAKAAGYLVGVYDSYGSAHPSKLTATWSTAQMGDELANAGYRDQNGQPAIGFAGRGVYVSARAAHDYARKRIDAIAENAGLNSYFLDVDGAGPPREDYTPGRETSESQDSQSVRQRLAYPARAFGLVTGTEGGLSWYAPQFAFAQGMTTQPFAWMDPDMKDSRSPYYRGRYWPDETPSLYFKPVPLKPSIARYVRSPRFRLPLYQIALHDSVVTTHHWEYGSLKFSNDWEATALLQLLYMVPPLYHLADEVLDRDLPVIAAYDRIFRPLHERLFRVAMADFKVLSTDRALQQSSYADGTRITVNFSSGPMVAQGTTLPALSARVEEPGQPVRVHEMSTVFKAR</sequence>
<evidence type="ECO:0000313" key="2">
    <source>
        <dbReference type="EMBL" id="VVP99846.1"/>
    </source>
</evidence>
<protein>
    <recommendedName>
        <fullName evidence="4">Glycosyl hydrolases related to GH101 family, GHL1-GHL3</fullName>
    </recommendedName>
</protein>
<dbReference type="AlphaFoldDB" id="A0A5E7TLI3"/>
<feature type="region of interest" description="Disordered" evidence="1">
    <location>
        <begin position="528"/>
        <end position="554"/>
    </location>
</feature>
<evidence type="ECO:0000313" key="3">
    <source>
        <dbReference type="Proteomes" id="UP000327191"/>
    </source>
</evidence>
<name>A0A5E7TLI3_PSEFL</name>
<dbReference type="RefSeq" id="WP_224790006.1">
    <property type="nucleotide sequence ID" value="NZ_CABVJE010000009.1"/>
</dbReference>
<dbReference type="EMBL" id="CABVJE010000009">
    <property type="protein sequence ID" value="VVP99846.1"/>
    <property type="molecule type" value="Genomic_DNA"/>
</dbReference>
<proteinExistence type="predicted"/>
<dbReference type="InterPro" id="IPR021459">
    <property type="entry name" value="GH101-related"/>
</dbReference>
<evidence type="ECO:0000256" key="1">
    <source>
        <dbReference type="SAM" id="MobiDB-lite"/>
    </source>
</evidence>
<feature type="compositionally biased region" description="Basic and acidic residues" evidence="1">
    <location>
        <begin position="534"/>
        <end position="545"/>
    </location>
</feature>
<dbReference type="Pfam" id="PF11308">
    <property type="entry name" value="Glyco_hydro_129"/>
    <property type="match status" value="1"/>
</dbReference>
<reference evidence="2 3" key="1">
    <citation type="submission" date="2019-09" db="EMBL/GenBank/DDBJ databases">
        <authorList>
            <person name="Chandra G."/>
            <person name="Truman W A."/>
        </authorList>
    </citation>
    <scope>NUCLEOTIDE SEQUENCE [LARGE SCALE GENOMIC DNA]</scope>
    <source>
        <strain evidence="2">PS938</strain>
    </source>
</reference>
<organism evidence="2 3">
    <name type="scientific">Pseudomonas fluorescens</name>
    <dbReference type="NCBI Taxonomy" id="294"/>
    <lineage>
        <taxon>Bacteria</taxon>
        <taxon>Pseudomonadati</taxon>
        <taxon>Pseudomonadota</taxon>
        <taxon>Gammaproteobacteria</taxon>
        <taxon>Pseudomonadales</taxon>
        <taxon>Pseudomonadaceae</taxon>
        <taxon>Pseudomonas</taxon>
    </lineage>
</organism>
<accession>A0A5E7TLI3</accession>